<feature type="domain" description="Cyclic nucleotide-binding" evidence="1">
    <location>
        <begin position="240"/>
        <end position="322"/>
    </location>
</feature>
<proteinExistence type="predicted"/>
<dbReference type="InterPro" id="IPR014710">
    <property type="entry name" value="RmlC-like_jellyroll"/>
</dbReference>
<keyword evidence="3" id="KW-1185">Reference proteome</keyword>
<evidence type="ECO:0000313" key="2">
    <source>
        <dbReference type="EMBL" id="CAH3038226.1"/>
    </source>
</evidence>
<dbReference type="Gene3D" id="2.60.120.10">
    <property type="entry name" value="Jelly Rolls"/>
    <property type="match status" value="2"/>
</dbReference>
<dbReference type="Proteomes" id="UP001159427">
    <property type="component" value="Unassembled WGS sequence"/>
</dbReference>
<dbReference type="PROSITE" id="PS50042">
    <property type="entry name" value="CNMP_BINDING_3"/>
    <property type="match status" value="1"/>
</dbReference>
<dbReference type="PANTHER" id="PTHR23011:SF32">
    <property type="entry name" value="CYCLIC NUCLEOTIDE-BINDING DOMAIN-CONTAINING PROTEIN 1"/>
    <property type="match status" value="1"/>
</dbReference>
<dbReference type="SUPFAM" id="SSF51206">
    <property type="entry name" value="cAMP-binding domain-like"/>
    <property type="match status" value="2"/>
</dbReference>
<dbReference type="PANTHER" id="PTHR23011">
    <property type="entry name" value="CYCLIC NUCLEOTIDE-BINDING DOMAIN CONTAINING PROTEIN"/>
    <property type="match status" value="1"/>
</dbReference>
<protein>
    <recommendedName>
        <fullName evidence="1">Cyclic nucleotide-binding domain-containing protein</fullName>
    </recommendedName>
</protein>
<sequence>MIILLAPADKGLFPHWCEGFNPPISHNISDHLSKLHRHSVITTSFAGLQNMRIKAIKKVLKKQPFERKTKDNEILFKHLQYFPEVADQVPSHVLKELCSVAQLDRCPEEDYTVFGNTGLHLILRGSVVPQTSPAYSRISETTEFPSPTPIFDEDELQVKEKLTVGQCFGTLSKVEGREPNSRLLSVISLEPCEFLKISTSDYARVIQLILHFMKLNPLVKTTSLQGFNLILSVFDICSFSVLVKEGERCEVIGFIKKGECLLRRHINVAHTFPNGKKEQRTKSVLIGRLCTGDSFGESTVLKGLPMSCSVVTDTHVQIGTISTFDVYDLDEVTRSLLTQSYSVMDANLTEDEIQKEYIEQEKEKEWIRFKVGPDILMQI</sequence>
<gene>
    <name evidence="2" type="ORF">PEVE_00039838</name>
</gene>
<accession>A0ABN8N0E9</accession>
<organism evidence="2 3">
    <name type="scientific">Porites evermanni</name>
    <dbReference type="NCBI Taxonomy" id="104178"/>
    <lineage>
        <taxon>Eukaryota</taxon>
        <taxon>Metazoa</taxon>
        <taxon>Cnidaria</taxon>
        <taxon>Anthozoa</taxon>
        <taxon>Hexacorallia</taxon>
        <taxon>Scleractinia</taxon>
        <taxon>Fungiina</taxon>
        <taxon>Poritidae</taxon>
        <taxon>Porites</taxon>
    </lineage>
</organism>
<evidence type="ECO:0000313" key="3">
    <source>
        <dbReference type="Proteomes" id="UP001159427"/>
    </source>
</evidence>
<dbReference type="EMBL" id="CALNXI010000710">
    <property type="protein sequence ID" value="CAH3038226.1"/>
    <property type="molecule type" value="Genomic_DNA"/>
</dbReference>
<dbReference type="CDD" id="cd00038">
    <property type="entry name" value="CAP_ED"/>
    <property type="match status" value="1"/>
</dbReference>
<reference evidence="2 3" key="1">
    <citation type="submission" date="2022-05" db="EMBL/GenBank/DDBJ databases">
        <authorList>
            <consortium name="Genoscope - CEA"/>
            <person name="William W."/>
        </authorList>
    </citation>
    <scope>NUCLEOTIDE SEQUENCE [LARGE SCALE GENOMIC DNA]</scope>
</reference>
<dbReference type="InterPro" id="IPR000595">
    <property type="entry name" value="cNMP-bd_dom"/>
</dbReference>
<evidence type="ECO:0000259" key="1">
    <source>
        <dbReference type="PROSITE" id="PS50042"/>
    </source>
</evidence>
<dbReference type="InterPro" id="IPR018490">
    <property type="entry name" value="cNMP-bd_dom_sf"/>
</dbReference>
<comment type="caution">
    <text evidence="2">The sequence shown here is derived from an EMBL/GenBank/DDBJ whole genome shotgun (WGS) entry which is preliminary data.</text>
</comment>
<name>A0ABN8N0E9_9CNID</name>